<evidence type="ECO:0000313" key="2">
    <source>
        <dbReference type="EMBL" id="VAZ85968.1"/>
    </source>
</evidence>
<dbReference type="Proteomes" id="UP000271464">
    <property type="component" value="Unassembled WGS sequence"/>
</dbReference>
<evidence type="ECO:0000313" key="4">
    <source>
        <dbReference type="Proteomes" id="UP000271464"/>
    </source>
</evidence>
<reference evidence="4 5" key="1">
    <citation type="submission" date="2018-09" db="EMBL/GenBank/DDBJ databases">
        <authorList>
            <person name="Tagini F."/>
        </authorList>
    </citation>
    <scope>NUCLEOTIDE SEQUENCE [LARGE SCALE GENOMIC DNA]</scope>
    <source>
        <strain evidence="3 4">MK4</strain>
        <strain evidence="2 5">MK42</strain>
    </source>
</reference>
<accession>A0AB38UZM3</accession>
<protein>
    <submittedName>
        <fullName evidence="2">Uncharacterized protein</fullName>
    </submittedName>
</protein>
<dbReference type="Proteomes" id="UP000279331">
    <property type="component" value="Unassembled WGS sequence"/>
</dbReference>
<comment type="caution">
    <text evidence="2">The sequence shown here is derived from an EMBL/GenBank/DDBJ whole genome shotgun (WGS) entry which is preliminary data.</text>
</comment>
<proteinExistence type="predicted"/>
<evidence type="ECO:0000256" key="1">
    <source>
        <dbReference type="SAM" id="MobiDB-lite"/>
    </source>
</evidence>
<keyword evidence="4" id="KW-1185">Reference proteome</keyword>
<sequence>MPLVSRYQLFGEPRAVHVPDKKVDQHFTGGLGSPAPPRQRVDPGPQLRHLDHPDVFDRTGDQIVKGRKVVGGRGQRQPGAPGDGPVAHRFEATLTKQLSGGAYQRIPPTFSFWSNCCRHAHPCCQ</sequence>
<organism evidence="2 5">
    <name type="scientific">Mycobacterium persicum</name>
    <dbReference type="NCBI Taxonomy" id="1487726"/>
    <lineage>
        <taxon>Bacteria</taxon>
        <taxon>Bacillati</taxon>
        <taxon>Actinomycetota</taxon>
        <taxon>Actinomycetes</taxon>
        <taxon>Mycobacteriales</taxon>
        <taxon>Mycobacteriaceae</taxon>
        <taxon>Mycobacterium</taxon>
    </lineage>
</organism>
<evidence type="ECO:0000313" key="3">
    <source>
        <dbReference type="EMBL" id="VBA29714.1"/>
    </source>
</evidence>
<name>A0AB38UZM3_9MYCO</name>
<dbReference type="EMBL" id="UPHL01000138">
    <property type="protein sequence ID" value="VAZ85968.1"/>
    <property type="molecule type" value="Genomic_DNA"/>
</dbReference>
<evidence type="ECO:0000313" key="5">
    <source>
        <dbReference type="Proteomes" id="UP000279331"/>
    </source>
</evidence>
<dbReference type="AlphaFoldDB" id="A0AB38UZM3"/>
<feature type="region of interest" description="Disordered" evidence="1">
    <location>
        <begin position="20"/>
        <end position="57"/>
    </location>
</feature>
<feature type="compositionally biased region" description="Basic and acidic residues" evidence="1">
    <location>
        <begin position="48"/>
        <end position="57"/>
    </location>
</feature>
<dbReference type="EMBL" id="UPHM01000130">
    <property type="protein sequence ID" value="VBA29714.1"/>
    <property type="molecule type" value="Genomic_DNA"/>
</dbReference>
<gene>
    <name evidence="2" type="ORF">LAUMK42_04810</name>
    <name evidence="3" type="ORF">LAUMK4_04824</name>
</gene>